<dbReference type="Gene3D" id="3.40.50.300">
    <property type="entry name" value="P-loop containing nucleotide triphosphate hydrolases"/>
    <property type="match status" value="1"/>
</dbReference>
<evidence type="ECO:0000313" key="7">
    <source>
        <dbReference type="Proteomes" id="UP000789833"/>
    </source>
</evidence>
<evidence type="ECO:0000259" key="4">
    <source>
        <dbReference type="PROSITE" id="PS51192"/>
    </source>
</evidence>
<dbReference type="InterPro" id="IPR027417">
    <property type="entry name" value="P-loop_NTPase"/>
</dbReference>
<dbReference type="PROSITE" id="PS51194">
    <property type="entry name" value="HELICASE_CTER"/>
    <property type="match status" value="1"/>
</dbReference>
<evidence type="ECO:0000256" key="2">
    <source>
        <dbReference type="PROSITE-ProRule" id="PRU00325"/>
    </source>
</evidence>
<dbReference type="InterPro" id="IPR000330">
    <property type="entry name" value="SNF2_N"/>
</dbReference>
<dbReference type="Pfam" id="PF00176">
    <property type="entry name" value="SNF2-rel_dom"/>
    <property type="match status" value="1"/>
</dbReference>
<dbReference type="PROSITE" id="PS50966">
    <property type="entry name" value="ZF_SWIM"/>
    <property type="match status" value="1"/>
</dbReference>
<dbReference type="Gene3D" id="3.40.50.10810">
    <property type="entry name" value="Tandem AAA-ATPase domain"/>
    <property type="match status" value="1"/>
</dbReference>
<keyword evidence="7" id="KW-1185">Reference proteome</keyword>
<dbReference type="Pfam" id="PF04434">
    <property type="entry name" value="SWIM"/>
    <property type="match status" value="1"/>
</dbReference>
<keyword evidence="2" id="KW-0863">Zinc-finger</keyword>
<accession>A0ABN8ACR5</accession>
<feature type="domain" description="SWIM-type" evidence="3">
    <location>
        <begin position="57"/>
        <end position="96"/>
    </location>
</feature>
<evidence type="ECO:0000256" key="1">
    <source>
        <dbReference type="ARBA" id="ARBA00022801"/>
    </source>
</evidence>
<dbReference type="CDD" id="cd18793">
    <property type="entry name" value="SF2_C_SNF"/>
    <property type="match status" value="1"/>
</dbReference>
<dbReference type="PANTHER" id="PTHR10799">
    <property type="entry name" value="SNF2/RAD54 HELICASE FAMILY"/>
    <property type="match status" value="1"/>
</dbReference>
<keyword evidence="1 6" id="KW-0378">Hydrolase</keyword>
<dbReference type="InterPro" id="IPR014001">
    <property type="entry name" value="Helicase_ATP-bd"/>
</dbReference>
<evidence type="ECO:0000259" key="3">
    <source>
        <dbReference type="PROSITE" id="PS50966"/>
    </source>
</evidence>
<dbReference type="GO" id="GO:0016787">
    <property type="term" value="F:hydrolase activity"/>
    <property type="evidence" value="ECO:0007669"/>
    <property type="project" value="UniProtKB-KW"/>
</dbReference>
<dbReference type="Proteomes" id="UP000789833">
    <property type="component" value="Unassembled WGS sequence"/>
</dbReference>
<feature type="domain" description="Helicase ATP-binding" evidence="4">
    <location>
        <begin position="604"/>
        <end position="767"/>
    </location>
</feature>
<dbReference type="Pfam" id="PF00271">
    <property type="entry name" value="Helicase_C"/>
    <property type="match status" value="1"/>
</dbReference>
<dbReference type="SMART" id="SM00487">
    <property type="entry name" value="DEXDc"/>
    <property type="match status" value="1"/>
</dbReference>
<dbReference type="InterPro" id="IPR013663">
    <property type="entry name" value="Helicase_SWF/SNF/SWI_bac"/>
</dbReference>
<sequence length="1044" mass="120454">MKGADPLNIHVTQKIIKDRCGSVSFKKGERFHRDKRVEILSYTDDKCEAIVAGTENFDVVIRKETKGGFQASCSCPKLASVKHDCQHIAAVLFTILEQESATELSEGVFRLFNRESQQSFQQRHFEKREVVKAEFACKIIEQRDGNHSLAIELFINGTAVKQIRKFLLSIHSNSSHELFDATNQCFKIEDHDIITELITILLNEKLYAGVVNVNEEQLPISATHSQKLLTCLSCVENATIDGHPFKLSIDSLSLEFYFSKVQKVEYTLQVEGLEKMVIFPSYQAVFTGGQIVFVDGDDCKRLAELKRLLKASSTNHIPISENQVALFLDKVVPGLRRLGKVTLDESVTGLFSKTPLVAKLYLDRVKNRLLASIEFTYDHIIFNPLDLRAGTSSIVIRDREKEQLILDLMEESRFAKSEEGYYLHNEELEYHFLYHIMPKLEKFVQTYATTAVRNRIFRENPKPLISVRVKKERTNWLEFTFKLEGVSEADIRELLAALEEKKRYFRLRNGTLFSLETREFEEIQRFLKEAPVQVEDLEHGLNMPIVDGFRFIDSFGGDDVFSLETSFQKFLEDIKNPSQEKYPIPKNLEKVLRDYQKQGFRWLKSMAHFGFGGILADDMGLGKTLQSIAYMESELEEIRHQQSPVLIVCPTSLTYNWLSELKKFTPNIHACVVGGSRKEREQLLQSWRTVDVLITSYPAMRRDIHLYTTKIFHTVFFDEAQAFKNPLTQTARTVKRITADHKFALTGTPVENALEELWSIFHIVFPELFMGLREYSFLQKKTIARRIRPFMLRRMKKDVLAELPEKQESLETVELLPEQKKLYAAYLAKLRHDTLKHLNKDTLRKNKIRILAGITRLRQICCHPTLFVNGYKGKSAKFELLLQLIDEARSSGRRVLIFSQFTKMLELIGRELTFQGLPFFYLDGKTPSEERVELCERFNAGEHDFFLISLKAGGTGLNLAGADTVILYDLWWNPAVEEQATDRAHRMGQKNKVEVIRLVSRGTVEEKMNELQDKKKHLIEEIIDPDEKDVANLTEEDIREILSI</sequence>
<evidence type="ECO:0000259" key="5">
    <source>
        <dbReference type="PROSITE" id="PS51194"/>
    </source>
</evidence>
<evidence type="ECO:0000313" key="6">
    <source>
        <dbReference type="EMBL" id="CAG9622985.1"/>
    </source>
</evidence>
<keyword evidence="2" id="KW-0862">Zinc</keyword>
<reference evidence="6 7" key="1">
    <citation type="submission" date="2021-10" db="EMBL/GenBank/DDBJ databases">
        <authorList>
            <person name="Criscuolo A."/>
        </authorList>
    </citation>
    <scope>NUCLEOTIDE SEQUENCE [LARGE SCALE GENOMIC DNA]</scope>
    <source>
        <strain evidence="7">CIP 111883</strain>
    </source>
</reference>
<dbReference type="PROSITE" id="PS51192">
    <property type="entry name" value="HELICASE_ATP_BIND_1"/>
    <property type="match status" value="1"/>
</dbReference>
<feature type="domain" description="Helicase C-terminal" evidence="5">
    <location>
        <begin position="880"/>
        <end position="1034"/>
    </location>
</feature>
<dbReference type="InterPro" id="IPR001650">
    <property type="entry name" value="Helicase_C-like"/>
</dbReference>
<dbReference type="Pfam" id="PF08455">
    <property type="entry name" value="SNF2_assoc"/>
    <property type="match status" value="1"/>
</dbReference>
<comment type="caution">
    <text evidence="6">The sequence shown here is derived from an EMBL/GenBank/DDBJ whole genome shotgun (WGS) entry which is preliminary data.</text>
</comment>
<proteinExistence type="predicted"/>
<dbReference type="EC" id="3.6.4.-" evidence="6"/>
<dbReference type="EMBL" id="CAKJTJ010000032">
    <property type="protein sequence ID" value="CAG9622985.1"/>
    <property type="molecule type" value="Genomic_DNA"/>
</dbReference>
<dbReference type="InterPro" id="IPR038718">
    <property type="entry name" value="SNF2-like_sf"/>
</dbReference>
<organism evidence="6 7">
    <name type="scientific">Sutcliffiella rhizosphaerae</name>
    <dbReference type="NCBI Taxonomy" id="2880967"/>
    <lineage>
        <taxon>Bacteria</taxon>
        <taxon>Bacillati</taxon>
        <taxon>Bacillota</taxon>
        <taxon>Bacilli</taxon>
        <taxon>Bacillales</taxon>
        <taxon>Bacillaceae</taxon>
        <taxon>Sutcliffiella</taxon>
    </lineage>
</organism>
<dbReference type="InterPro" id="IPR007527">
    <property type="entry name" value="Znf_SWIM"/>
</dbReference>
<keyword evidence="2" id="KW-0479">Metal-binding</keyword>
<gene>
    <name evidence="6" type="primary">rapA_3</name>
    <name evidence="6" type="ORF">BACCIP111883_03780</name>
</gene>
<dbReference type="SUPFAM" id="SSF52540">
    <property type="entry name" value="P-loop containing nucleoside triphosphate hydrolases"/>
    <property type="match status" value="2"/>
</dbReference>
<protein>
    <submittedName>
        <fullName evidence="6">RNA polymerase-associated protein RapA</fullName>
        <ecNumber evidence="6">3.6.4.-</ecNumber>
    </submittedName>
</protein>
<name>A0ABN8ACR5_9BACI</name>
<dbReference type="SMART" id="SM00490">
    <property type="entry name" value="HELICc"/>
    <property type="match status" value="1"/>
</dbReference>
<dbReference type="InterPro" id="IPR049730">
    <property type="entry name" value="SNF2/RAD54-like_C"/>
</dbReference>